<evidence type="ECO:0008006" key="2">
    <source>
        <dbReference type="Google" id="ProtNLM"/>
    </source>
</evidence>
<reference evidence="1" key="1">
    <citation type="submission" date="2018-07" db="EMBL/GenBank/DDBJ databases">
        <authorList>
            <person name="Quirk P.G."/>
            <person name="Krulwich T.A."/>
        </authorList>
    </citation>
    <scope>NUCLEOTIDE SEQUENCE</scope>
</reference>
<dbReference type="AlphaFoldDB" id="A0A380TBV0"/>
<evidence type="ECO:0000313" key="1">
    <source>
        <dbReference type="EMBL" id="SUS05899.1"/>
    </source>
</evidence>
<name>A0A380TBV0_9ZZZZ</name>
<organism evidence="1">
    <name type="scientific">metagenome</name>
    <dbReference type="NCBI Taxonomy" id="256318"/>
    <lineage>
        <taxon>unclassified sequences</taxon>
        <taxon>metagenomes</taxon>
    </lineage>
</organism>
<protein>
    <recommendedName>
        <fullName evidence="2">RiboL-PSP-HEPN domain-containing protein</fullName>
    </recommendedName>
</protein>
<proteinExistence type="predicted"/>
<sequence>MTVLYKSYSYAYLLMAVHRSKNDLKQAKLLPFVECLNIILYSALAFEAFMNHVGAKVFPHWAPLKRKLSPLEKLEVVAAARGLEVDWGSRPYQSLAVAIAFRNDVAHAESTEIDIPLVSGEVKNKKGHWQSFCNRETALRISEDVESLIASLPNDLSVSMPKLSTLAEPIERDTST</sequence>
<dbReference type="EMBL" id="UIDG01000135">
    <property type="protein sequence ID" value="SUS05899.1"/>
    <property type="molecule type" value="Genomic_DNA"/>
</dbReference>
<gene>
    <name evidence="1" type="ORF">DF3PB_220036</name>
</gene>
<accession>A0A380TBV0</accession>